<comment type="caution">
    <text evidence="5">The sequence shown here is derived from an EMBL/GenBank/DDBJ whole genome shotgun (WGS) entry which is preliminary data.</text>
</comment>
<proteinExistence type="inferred from homology"/>
<dbReference type="PANTHER" id="PTHR43695">
    <property type="entry name" value="PUTATIVE (AFU_ORTHOLOGUE AFUA_2G17250)-RELATED"/>
    <property type="match status" value="1"/>
</dbReference>
<dbReference type="Pfam" id="PF07883">
    <property type="entry name" value="Cupin_2"/>
    <property type="match status" value="1"/>
</dbReference>
<dbReference type="InterPro" id="IPR013830">
    <property type="entry name" value="SGNH_hydro"/>
</dbReference>
<dbReference type="InterPro" id="IPR013096">
    <property type="entry name" value="Cupin_2"/>
</dbReference>
<dbReference type="Gene3D" id="3.40.50.1110">
    <property type="entry name" value="SGNH hydrolase"/>
    <property type="match status" value="1"/>
</dbReference>
<keyword evidence="5" id="KW-0413">Isomerase</keyword>
<evidence type="ECO:0000259" key="3">
    <source>
        <dbReference type="Pfam" id="PF07883"/>
    </source>
</evidence>
<dbReference type="InterPro" id="IPR036514">
    <property type="entry name" value="SGNH_hydro_sf"/>
</dbReference>
<dbReference type="CDD" id="cd01821">
    <property type="entry name" value="Rhamnogalacturan_acetylesterase_like"/>
    <property type="match status" value="1"/>
</dbReference>
<protein>
    <submittedName>
        <fullName evidence="5">Lysophospholipase L1-like esterase/mannose-6-phosphate isomerase-like protein (Cupin superfamily)</fullName>
    </submittedName>
</protein>
<reference evidence="5 6" key="1">
    <citation type="submission" date="2020-08" db="EMBL/GenBank/DDBJ databases">
        <title>Genomic Encyclopedia of Type Strains, Phase IV (KMG-IV): sequencing the most valuable type-strain genomes for metagenomic binning, comparative biology and taxonomic classification.</title>
        <authorList>
            <person name="Goeker M."/>
        </authorList>
    </citation>
    <scope>NUCLEOTIDE SEQUENCE [LARGE SCALE GENOMIC DNA]</scope>
    <source>
        <strain evidence="5 6">DSM 24163</strain>
    </source>
</reference>
<dbReference type="InterPro" id="IPR011051">
    <property type="entry name" value="RmlC_Cupin_sf"/>
</dbReference>
<dbReference type="EMBL" id="JACHHP010000004">
    <property type="protein sequence ID" value="MBB5208942.1"/>
    <property type="molecule type" value="Genomic_DNA"/>
</dbReference>
<accession>A0A7W8FZY9</accession>
<evidence type="ECO:0000313" key="5">
    <source>
        <dbReference type="EMBL" id="MBB5208942.1"/>
    </source>
</evidence>
<evidence type="ECO:0000256" key="1">
    <source>
        <dbReference type="ARBA" id="ARBA00008668"/>
    </source>
</evidence>
<dbReference type="AlphaFoldDB" id="A0A7W8FZY9"/>
<dbReference type="Pfam" id="PF13472">
    <property type="entry name" value="Lipase_GDSL_2"/>
    <property type="match status" value="1"/>
</dbReference>
<dbReference type="SUPFAM" id="SSF51182">
    <property type="entry name" value="RmlC-like cupins"/>
    <property type="match status" value="1"/>
</dbReference>
<sequence length="399" mass="43735">MAQFCRSTVAGWRAEPMRVLRAGLCIALLGICSRDVSGATPARVFIAGDSTASTYGPERAPRTGWGQVLQTFLDPAAYEVRNHAQSGRSSRSFIEQGWLDGIDAELRAGDVLLIQFGHNDEKIEDSARYTEPREAFARWLLRYVTLARERGATPILVTPVARRVFDHGQLLDTHGVYGDAVRALARREKVALIDLQARSMDWLRALGDAASKPFYMHVPAQQQADDTHFQRHGAVAVACFVVDEWKRLDPHLAPHVVRDTDCGARATARADRDAQRAPSAIEHERDIAIEQPGPHGGAGITTAHPFFRDSGLPFALRKRVLHAGAGIGLHQHDKDEVYYIVSGRGLYILDGALHDVGAGDALLTRPGSTHAIRQVGDEDLVILLAYPHPATRPEAPTAR</sequence>
<dbReference type="Gene3D" id="2.60.120.10">
    <property type="entry name" value="Jelly Rolls"/>
    <property type="match status" value="1"/>
</dbReference>
<keyword evidence="6" id="KW-1185">Reference proteome</keyword>
<gene>
    <name evidence="5" type="ORF">HNQ52_002492</name>
</gene>
<evidence type="ECO:0000256" key="2">
    <source>
        <dbReference type="ARBA" id="ARBA00022801"/>
    </source>
</evidence>
<dbReference type="GO" id="GO:0016853">
    <property type="term" value="F:isomerase activity"/>
    <property type="evidence" value="ECO:0007669"/>
    <property type="project" value="UniProtKB-KW"/>
</dbReference>
<dbReference type="SUPFAM" id="SSF52266">
    <property type="entry name" value="SGNH hydrolase"/>
    <property type="match status" value="1"/>
</dbReference>
<dbReference type="Proteomes" id="UP000521199">
    <property type="component" value="Unassembled WGS sequence"/>
</dbReference>
<dbReference type="InterPro" id="IPR014710">
    <property type="entry name" value="RmlC-like_jellyroll"/>
</dbReference>
<evidence type="ECO:0000259" key="4">
    <source>
        <dbReference type="Pfam" id="PF13472"/>
    </source>
</evidence>
<name>A0A7W8FZY9_9GAMM</name>
<comment type="similarity">
    <text evidence="1">Belongs to the 'GDSL' lipolytic enzyme family.</text>
</comment>
<keyword evidence="2" id="KW-0378">Hydrolase</keyword>
<feature type="domain" description="Cupin type-2" evidence="3">
    <location>
        <begin position="321"/>
        <end position="385"/>
    </location>
</feature>
<dbReference type="PANTHER" id="PTHR43695:SF1">
    <property type="entry name" value="RHAMNOGALACTURONAN ACETYLESTERASE"/>
    <property type="match status" value="1"/>
</dbReference>
<organism evidence="5 6">
    <name type="scientific">Chiayiivirga flava</name>
    <dbReference type="NCBI Taxonomy" id="659595"/>
    <lineage>
        <taxon>Bacteria</taxon>
        <taxon>Pseudomonadati</taxon>
        <taxon>Pseudomonadota</taxon>
        <taxon>Gammaproteobacteria</taxon>
        <taxon>Lysobacterales</taxon>
        <taxon>Lysobacteraceae</taxon>
        <taxon>Chiayiivirga</taxon>
    </lineage>
</organism>
<evidence type="ECO:0000313" key="6">
    <source>
        <dbReference type="Proteomes" id="UP000521199"/>
    </source>
</evidence>
<dbReference type="InterPro" id="IPR037459">
    <property type="entry name" value="RhgT-like"/>
</dbReference>
<feature type="domain" description="SGNH hydrolase-type esterase" evidence="4">
    <location>
        <begin position="48"/>
        <end position="204"/>
    </location>
</feature>
<dbReference type="GO" id="GO:0016788">
    <property type="term" value="F:hydrolase activity, acting on ester bonds"/>
    <property type="evidence" value="ECO:0007669"/>
    <property type="project" value="UniProtKB-ARBA"/>
</dbReference>